<dbReference type="EMBL" id="CP093846">
    <property type="protein sequence ID" value="UNT00274.1"/>
    <property type="molecule type" value="Genomic_DNA"/>
</dbReference>
<dbReference type="Gene3D" id="1.10.600.10">
    <property type="entry name" value="Farnesyl Diphosphate Synthase"/>
    <property type="match status" value="1"/>
</dbReference>
<dbReference type="PROSITE" id="PS00723">
    <property type="entry name" value="POLYPRENYL_SYNTHASE_1"/>
    <property type="match status" value="1"/>
</dbReference>
<comment type="similarity">
    <text evidence="3">Belongs to the FPP/GGPP synthase family.</text>
</comment>
<feature type="region of interest" description="Disordered" evidence="4">
    <location>
        <begin position="1"/>
        <end position="54"/>
    </location>
</feature>
<feature type="region of interest" description="Disordered" evidence="4">
    <location>
        <begin position="114"/>
        <end position="149"/>
    </location>
</feature>
<dbReference type="PANTHER" id="PTHR12001">
    <property type="entry name" value="GERANYLGERANYL PYROPHOSPHATE SYNTHASE"/>
    <property type="match status" value="1"/>
</dbReference>
<feature type="compositionally biased region" description="Low complexity" evidence="4">
    <location>
        <begin position="125"/>
        <end position="138"/>
    </location>
</feature>
<dbReference type="InterPro" id="IPR008949">
    <property type="entry name" value="Isoprenoid_synthase_dom_sf"/>
</dbReference>
<keyword evidence="3" id="KW-0808">Transferase</keyword>
<dbReference type="InterPro" id="IPR000092">
    <property type="entry name" value="Polyprenyl_synt"/>
</dbReference>
<name>A0ABY3Y101_9ACTN</name>
<dbReference type="SUPFAM" id="SSF48576">
    <property type="entry name" value="Terpenoid synthases"/>
    <property type="match status" value="1"/>
</dbReference>
<evidence type="ECO:0000313" key="6">
    <source>
        <dbReference type="Proteomes" id="UP001202244"/>
    </source>
</evidence>
<feature type="compositionally biased region" description="Gly residues" evidence="4">
    <location>
        <begin position="115"/>
        <end position="124"/>
    </location>
</feature>
<dbReference type="CDD" id="cd00685">
    <property type="entry name" value="Trans_IPPS_HT"/>
    <property type="match status" value="1"/>
</dbReference>
<keyword evidence="6" id="KW-1185">Reference proteome</keyword>
<keyword evidence="2" id="KW-0460">Magnesium</keyword>
<evidence type="ECO:0000256" key="3">
    <source>
        <dbReference type="RuleBase" id="RU004466"/>
    </source>
</evidence>
<reference evidence="5 6" key="1">
    <citation type="journal article" date="2023" name="Microbiol. Spectr.">
        <title>Synergy between Genome Mining, Metabolomics, and Bioinformatics Uncovers Antibacterial Chlorinated Carbazole Alkaloids and Their Biosynthetic Gene Cluster from Streptomyces tubbatahanensis sp. nov., a Novel Actinomycete Isolated from Sulu Sea, Philippines.</title>
        <authorList>
            <person name="Tenebro C.P."/>
            <person name="Trono D.J.V.L."/>
            <person name="Balida L.A.P."/>
            <person name="Bayog L.K.A."/>
            <person name="Bruna J.R."/>
            <person name="Sabido E.M."/>
            <person name="Caspe D.P.C."/>
            <person name="de Los Santos E.L.C."/>
            <person name="Saludes J.P."/>
            <person name="Dalisay D.S."/>
        </authorList>
    </citation>
    <scope>NUCLEOTIDE SEQUENCE [LARGE SCALE GENOMIC DNA]</scope>
    <source>
        <strain evidence="5 6">DSD3025</strain>
    </source>
</reference>
<gene>
    <name evidence="5" type="ORF">MMF93_30280</name>
</gene>
<accession>A0ABY3Y101</accession>
<evidence type="ECO:0000256" key="1">
    <source>
        <dbReference type="ARBA" id="ARBA00022723"/>
    </source>
</evidence>
<evidence type="ECO:0000256" key="4">
    <source>
        <dbReference type="SAM" id="MobiDB-lite"/>
    </source>
</evidence>
<evidence type="ECO:0000256" key="2">
    <source>
        <dbReference type="ARBA" id="ARBA00022842"/>
    </source>
</evidence>
<dbReference type="PANTHER" id="PTHR12001:SF86">
    <property type="entry name" value="GERANYLGERANYL DIPHOSPHATE SYNTHASE"/>
    <property type="match status" value="1"/>
</dbReference>
<organism evidence="5 6">
    <name type="scientific">Streptomyces tubbatahanensis</name>
    <dbReference type="NCBI Taxonomy" id="2923272"/>
    <lineage>
        <taxon>Bacteria</taxon>
        <taxon>Bacillati</taxon>
        <taxon>Actinomycetota</taxon>
        <taxon>Actinomycetes</taxon>
        <taxon>Kitasatosporales</taxon>
        <taxon>Streptomycetaceae</taxon>
        <taxon>Streptomyces</taxon>
    </lineage>
</organism>
<dbReference type="Proteomes" id="UP001202244">
    <property type="component" value="Chromosome"/>
</dbReference>
<evidence type="ECO:0000313" key="5">
    <source>
        <dbReference type="EMBL" id="UNT00274.1"/>
    </source>
</evidence>
<proteinExistence type="inferred from homology"/>
<feature type="compositionally biased region" description="Gly residues" evidence="4">
    <location>
        <begin position="139"/>
        <end position="149"/>
    </location>
</feature>
<dbReference type="Pfam" id="PF00348">
    <property type="entry name" value="polyprenyl_synt"/>
    <property type="match status" value="1"/>
</dbReference>
<dbReference type="InterPro" id="IPR033749">
    <property type="entry name" value="Polyprenyl_synt_CS"/>
</dbReference>
<dbReference type="SFLD" id="SFLDS00005">
    <property type="entry name" value="Isoprenoid_Synthase_Type_I"/>
    <property type="match status" value="1"/>
</dbReference>
<dbReference type="RefSeq" id="WP_242756351.1">
    <property type="nucleotide sequence ID" value="NZ_CP093846.1"/>
</dbReference>
<dbReference type="SFLD" id="SFLDG01017">
    <property type="entry name" value="Polyprenyl_Transferase_Like"/>
    <property type="match status" value="1"/>
</dbReference>
<sequence length="434" mass="44165">MRENAVTPDGAVTPEGVTLPEGAAAPERVGTPNDPVTPGSSGAAGGARGHAAPAVPGGAAVPGDDVFAWSRELVTPALRAALEGMPSPEREAVAFHRGWSATGQPAVREYDRVGGPTGAGGGPGSTVASAGTSTSGTGTRAGGHGGTGGGKALRPALTFLSAMAVGAAPGAVVPGAVAVEMVHDFSLVHDDVIDADPLRRHRPAVWKKFGTPAAVLVGDALLARAVALLAAEGGPAGERAVREMAGALEQLLAGQSQDVAFERRRRVTVEQYLEMARGKTGALIGCACALGGVLAGVPEWRVSGLRDFGRHLGVAFQCADDVLGIWGRTERSGKPVGADVTARKKSLPVVAALAHDSAVGRELGALYEQPEPFTAEDVDRATRLIEQAGGKAAAEAEAEAQVDRALCALARAKPAPRADRRLRDLAGALIRRDR</sequence>
<keyword evidence="1" id="KW-0479">Metal-binding</keyword>
<protein>
    <submittedName>
        <fullName evidence="5">Polyprenyl synthetase family protein</fullName>
    </submittedName>
</protein>